<keyword evidence="1" id="KW-0812">Transmembrane</keyword>
<feature type="transmembrane region" description="Helical" evidence="1">
    <location>
        <begin position="6"/>
        <end position="26"/>
    </location>
</feature>
<accession>A0A0P0NZM1</accession>
<dbReference type="STRING" id="69395.AQ619_09785"/>
<dbReference type="RefSeq" id="WP_062146793.1">
    <property type="nucleotide sequence ID" value="NZ_CP013002.1"/>
</dbReference>
<keyword evidence="3" id="KW-1185">Reference proteome</keyword>
<reference evidence="2 3" key="1">
    <citation type="submission" date="2015-10" db="EMBL/GenBank/DDBJ databases">
        <title>Conservation of the essential genome among Caulobacter and Brevundimonas species.</title>
        <authorList>
            <person name="Scott D."/>
            <person name="Ely B."/>
        </authorList>
    </citation>
    <scope>NUCLEOTIDE SEQUENCE [LARGE SCALE GENOMIC DNA]</scope>
    <source>
        <strain evidence="2 3">CB4</strain>
    </source>
</reference>
<evidence type="ECO:0000256" key="1">
    <source>
        <dbReference type="SAM" id="Phobius"/>
    </source>
</evidence>
<evidence type="ECO:0008006" key="4">
    <source>
        <dbReference type="Google" id="ProtNLM"/>
    </source>
</evidence>
<dbReference type="InterPro" id="IPR029062">
    <property type="entry name" value="Class_I_gatase-like"/>
</dbReference>
<dbReference type="EMBL" id="CP013002">
    <property type="protein sequence ID" value="ALL13617.1"/>
    <property type="molecule type" value="Genomic_DNA"/>
</dbReference>
<feature type="transmembrane region" description="Helical" evidence="1">
    <location>
        <begin position="38"/>
        <end position="60"/>
    </location>
</feature>
<dbReference type="AlphaFoldDB" id="A0A0P0NZM1"/>
<dbReference type="OrthoDB" id="7199749at2"/>
<keyword evidence="1" id="KW-1133">Transmembrane helix</keyword>
<organism evidence="2 3">
    <name type="scientific">Caulobacter henricii</name>
    <dbReference type="NCBI Taxonomy" id="69395"/>
    <lineage>
        <taxon>Bacteria</taxon>
        <taxon>Pseudomonadati</taxon>
        <taxon>Pseudomonadota</taxon>
        <taxon>Alphaproteobacteria</taxon>
        <taxon>Caulobacterales</taxon>
        <taxon>Caulobacteraceae</taxon>
        <taxon>Caulobacter</taxon>
    </lineage>
</organism>
<keyword evidence="1" id="KW-0472">Membrane</keyword>
<evidence type="ECO:0000313" key="2">
    <source>
        <dbReference type="EMBL" id="ALL13617.1"/>
    </source>
</evidence>
<feature type="transmembrane region" description="Helical" evidence="1">
    <location>
        <begin position="555"/>
        <end position="572"/>
    </location>
</feature>
<dbReference type="SUPFAM" id="SSF52317">
    <property type="entry name" value="Class I glutamine amidotransferase-like"/>
    <property type="match status" value="1"/>
</dbReference>
<gene>
    <name evidence="2" type="ORF">AQ619_09785</name>
</gene>
<sequence length="581" mass="62013">MIGTPNLWAGILIAVAVVGGVGRQWLRHRAGPDGRRSRHWHLAGLVALQVASGLLLYLTLFPPFGGTPPGRLVIATQGAASLPRLSGDLLVTLPEAKPMSGAARVPDLATALRLYPTPGLLLIEGQGLTARDQIPLDRPAQFKPAPAPRGIVDLILPGPLPPGGPFTLQGQVGSLSAGVIELLDPAGALVDRAEVRAQERFSLAASARVSGHTLFDLRLKDRSGRLVERLEIPVVARTHQPPRVLVLAGSADPEIKYLRRWAQDAGLDLRAEIDLGGGTLMGDPPTPLTRSAFADIDLVIVDDRRWETLPPSARAALVQAIEDGLGLLLRSTGPLAATTRRDWSALGAAVSADDPEEAVSFAGSSLLPALALNRKGLIEGQKNAVPLIRDNSGKALADWRPRGQGRIGLWTVADSYALVLAGQGFQHNELWSQLFETLARPGEQQEPNLSGVAWSSERLALCPARRPLRVLDPDGRESRPQPAPATGPAACAAFWPRKAGWHQLADDKVITTFYVHATDAAPSLRQEGQRRATLDLVEASAQRATVKAPPVPGSPWGWAASLLVVLGLLWWLERKPAALAR</sequence>
<dbReference type="KEGG" id="chq:AQ619_09785"/>
<protein>
    <recommendedName>
        <fullName evidence="4">Carboxypeptidase regulatory-like domain-containing protein</fullName>
    </recommendedName>
</protein>
<evidence type="ECO:0000313" key="3">
    <source>
        <dbReference type="Proteomes" id="UP000056905"/>
    </source>
</evidence>
<name>A0A0P0NZM1_9CAUL</name>
<dbReference type="Proteomes" id="UP000056905">
    <property type="component" value="Chromosome"/>
</dbReference>
<proteinExistence type="predicted"/>